<name>A0A8X7BVH3_9ARAC</name>
<dbReference type="Proteomes" id="UP000886998">
    <property type="component" value="Unassembled WGS sequence"/>
</dbReference>
<keyword evidence="2" id="KW-1185">Reference proteome</keyword>
<evidence type="ECO:0000313" key="2">
    <source>
        <dbReference type="Proteomes" id="UP000886998"/>
    </source>
</evidence>
<proteinExistence type="predicted"/>
<evidence type="ECO:0000313" key="1">
    <source>
        <dbReference type="EMBL" id="GFY45435.1"/>
    </source>
</evidence>
<dbReference type="AlphaFoldDB" id="A0A8X7BVH3"/>
<organism evidence="1 2">
    <name type="scientific">Trichonephila inaurata madagascariensis</name>
    <dbReference type="NCBI Taxonomy" id="2747483"/>
    <lineage>
        <taxon>Eukaryota</taxon>
        <taxon>Metazoa</taxon>
        <taxon>Ecdysozoa</taxon>
        <taxon>Arthropoda</taxon>
        <taxon>Chelicerata</taxon>
        <taxon>Arachnida</taxon>
        <taxon>Araneae</taxon>
        <taxon>Araneomorphae</taxon>
        <taxon>Entelegynae</taxon>
        <taxon>Araneoidea</taxon>
        <taxon>Nephilidae</taxon>
        <taxon>Trichonephila</taxon>
        <taxon>Trichonephila inaurata</taxon>
    </lineage>
</organism>
<gene>
    <name evidence="1" type="primary">AVEN_26100_1</name>
    <name evidence="1" type="ORF">TNIN_305611</name>
</gene>
<reference evidence="1" key="1">
    <citation type="submission" date="2020-08" db="EMBL/GenBank/DDBJ databases">
        <title>Multicomponent nature underlies the extraordinary mechanical properties of spider dragline silk.</title>
        <authorList>
            <person name="Kono N."/>
            <person name="Nakamura H."/>
            <person name="Mori M."/>
            <person name="Yoshida Y."/>
            <person name="Ohtoshi R."/>
            <person name="Malay A.D."/>
            <person name="Moran D.A.P."/>
            <person name="Tomita M."/>
            <person name="Numata K."/>
            <person name="Arakawa K."/>
        </authorList>
    </citation>
    <scope>NUCLEOTIDE SEQUENCE</scope>
</reference>
<protein>
    <submittedName>
        <fullName evidence="1">Integrase catalytic domain-containing protein</fullName>
    </submittedName>
</protein>
<comment type="caution">
    <text evidence="1">The sequence shown here is derived from an EMBL/GenBank/DDBJ whole genome shotgun (WGS) entry which is preliminary data.</text>
</comment>
<dbReference type="OrthoDB" id="6434842at2759"/>
<sequence length="105" mass="12526">MLKIILRKVMGKALLTYEEIDAIECVSESVINSRPLTYLSEDPKDLVALTPAISLREIKENGVSHLVFTNFQRMNRRFVYRQKITQELRKRFSIYRISRHFEQFF</sequence>
<dbReference type="EMBL" id="BMAV01004854">
    <property type="protein sequence ID" value="GFY45435.1"/>
    <property type="molecule type" value="Genomic_DNA"/>
</dbReference>
<accession>A0A8X7BVH3</accession>